<protein>
    <submittedName>
        <fullName evidence="1">Uncharacterized protein</fullName>
    </submittedName>
</protein>
<sequence>MRRRRRIIAIPNTRRYIALTGRYYVVGVADIPVPVWWTCNEGAAGASPRIIPWAPMVGPAFEERAMILRRNTGLGLGATRGQCQPRYRDAGQQRTGCDPCQGVAGVHGWFLSGVMLCNYAGERAVAGGN</sequence>
<keyword evidence="2" id="KW-1185">Reference proteome</keyword>
<proteinExistence type="predicted"/>
<gene>
    <name evidence="1" type="ORF">MSP7336_04231</name>
</gene>
<dbReference type="Proteomes" id="UP000252015">
    <property type="component" value="Unassembled WGS sequence"/>
</dbReference>
<evidence type="ECO:0000313" key="2">
    <source>
        <dbReference type="Proteomes" id="UP000252015"/>
    </source>
</evidence>
<dbReference type="EMBL" id="UEGW01000001">
    <property type="protein sequence ID" value="SRX95958.1"/>
    <property type="molecule type" value="Genomic_DNA"/>
</dbReference>
<dbReference type="AlphaFoldDB" id="A0A375Z490"/>
<name>A0A375Z490_MYCSH</name>
<evidence type="ECO:0000313" key="1">
    <source>
        <dbReference type="EMBL" id="SRX95958.1"/>
    </source>
</evidence>
<reference evidence="1 2" key="1">
    <citation type="submission" date="2018-05" db="EMBL/GenBank/DDBJ databases">
        <authorList>
            <consortium name="IHU Genomes"/>
        </authorList>
    </citation>
    <scope>NUCLEOTIDE SEQUENCE [LARGE SCALE GENOMIC DNA]</scope>
    <source>
        <strain evidence="1 2">P7336</strain>
    </source>
</reference>
<accession>A0A375Z490</accession>
<organism evidence="1 2">
    <name type="scientific">Mycobacterium shimoidei</name>
    <dbReference type="NCBI Taxonomy" id="29313"/>
    <lineage>
        <taxon>Bacteria</taxon>
        <taxon>Bacillati</taxon>
        <taxon>Actinomycetota</taxon>
        <taxon>Actinomycetes</taxon>
        <taxon>Mycobacteriales</taxon>
        <taxon>Mycobacteriaceae</taxon>
        <taxon>Mycobacterium</taxon>
    </lineage>
</organism>